<dbReference type="Gene3D" id="2.60.120.10">
    <property type="entry name" value="Jelly Rolls"/>
    <property type="match status" value="1"/>
</dbReference>
<keyword evidence="3" id="KW-0804">Transcription</keyword>
<feature type="domain" description="Cyclic nucleotide-binding" evidence="4">
    <location>
        <begin position="14"/>
        <end position="134"/>
    </location>
</feature>
<comment type="caution">
    <text evidence="6">The sequence shown here is derived from an EMBL/GenBank/DDBJ whole genome shotgun (WGS) entry which is preliminary data.</text>
</comment>
<keyword evidence="1" id="KW-0805">Transcription regulation</keyword>
<sequence>MNTTNIDFLKNIPIFSDLDDETLQKIYKSGLLQNFRKNSVILSEEDAGSAMFFIVEGKVKVSRSSGDGKEVILAILNESDFFGEMAILDGMTRSATVTAVEDSKLFIIQRAEFLELLRNFPEVSISLLQELSRRLRAATMKIKALSLKDAEGKVATVLLQIADEVGKIRQGIVEIDDLPYQQELANMAGTSRETISRTLHSFAKKGMIELEGSKVKILDYEKFKELYGQ</sequence>
<dbReference type="GO" id="GO:0003677">
    <property type="term" value="F:DNA binding"/>
    <property type="evidence" value="ECO:0007669"/>
    <property type="project" value="UniProtKB-KW"/>
</dbReference>
<proteinExistence type="predicted"/>
<evidence type="ECO:0000256" key="3">
    <source>
        <dbReference type="ARBA" id="ARBA00023163"/>
    </source>
</evidence>
<dbReference type="InterPro" id="IPR036390">
    <property type="entry name" value="WH_DNA-bd_sf"/>
</dbReference>
<organism evidence="6">
    <name type="scientific">Ignavibacterium album</name>
    <dbReference type="NCBI Taxonomy" id="591197"/>
    <lineage>
        <taxon>Bacteria</taxon>
        <taxon>Pseudomonadati</taxon>
        <taxon>Ignavibacteriota</taxon>
        <taxon>Ignavibacteria</taxon>
        <taxon>Ignavibacteriales</taxon>
        <taxon>Ignavibacteriaceae</taxon>
        <taxon>Ignavibacterium</taxon>
    </lineage>
</organism>
<dbReference type="SMART" id="SM00100">
    <property type="entry name" value="cNMP"/>
    <property type="match status" value="1"/>
</dbReference>
<dbReference type="Pfam" id="PF13545">
    <property type="entry name" value="HTH_Crp_2"/>
    <property type="match status" value="1"/>
</dbReference>
<gene>
    <name evidence="6" type="ORF">ENS31_03555</name>
</gene>
<dbReference type="InterPro" id="IPR036388">
    <property type="entry name" value="WH-like_DNA-bd_sf"/>
</dbReference>
<dbReference type="InterPro" id="IPR018490">
    <property type="entry name" value="cNMP-bd_dom_sf"/>
</dbReference>
<dbReference type="InterPro" id="IPR012318">
    <property type="entry name" value="HTH_CRP"/>
</dbReference>
<dbReference type="InterPro" id="IPR000595">
    <property type="entry name" value="cNMP-bd_dom"/>
</dbReference>
<dbReference type="InterPro" id="IPR050397">
    <property type="entry name" value="Env_Response_Regulators"/>
</dbReference>
<reference evidence="6" key="1">
    <citation type="journal article" date="2020" name="mSystems">
        <title>Genome- and Community-Level Interaction Insights into Carbon Utilization and Element Cycling Functions of Hydrothermarchaeota in Hydrothermal Sediment.</title>
        <authorList>
            <person name="Zhou Z."/>
            <person name="Liu Y."/>
            <person name="Xu W."/>
            <person name="Pan J."/>
            <person name="Luo Z.H."/>
            <person name="Li M."/>
        </authorList>
    </citation>
    <scope>NUCLEOTIDE SEQUENCE [LARGE SCALE GENOMIC DNA]</scope>
    <source>
        <strain evidence="6">SpSt-479</strain>
    </source>
</reference>
<feature type="domain" description="HTH crp-type" evidence="5">
    <location>
        <begin position="148"/>
        <end position="221"/>
    </location>
</feature>
<dbReference type="PROSITE" id="PS50042">
    <property type="entry name" value="CNMP_BINDING_3"/>
    <property type="match status" value="1"/>
</dbReference>
<dbReference type="RefSeq" id="WP_304145882.1">
    <property type="nucleotide sequence ID" value="NZ_JAOAIE010000061.1"/>
</dbReference>
<dbReference type="PANTHER" id="PTHR24567">
    <property type="entry name" value="CRP FAMILY TRANSCRIPTIONAL REGULATORY PROTEIN"/>
    <property type="match status" value="1"/>
</dbReference>
<dbReference type="InterPro" id="IPR014710">
    <property type="entry name" value="RmlC-like_jellyroll"/>
</dbReference>
<protein>
    <submittedName>
        <fullName evidence="6">Crp/Fnr family transcriptional regulator</fullName>
    </submittedName>
</protein>
<evidence type="ECO:0000256" key="2">
    <source>
        <dbReference type="ARBA" id="ARBA00023125"/>
    </source>
</evidence>
<evidence type="ECO:0000313" key="6">
    <source>
        <dbReference type="EMBL" id="HFI90593.1"/>
    </source>
</evidence>
<dbReference type="PROSITE" id="PS00889">
    <property type="entry name" value="CNMP_BINDING_2"/>
    <property type="match status" value="1"/>
</dbReference>
<evidence type="ECO:0000256" key="1">
    <source>
        <dbReference type="ARBA" id="ARBA00023015"/>
    </source>
</evidence>
<dbReference type="InterPro" id="IPR018488">
    <property type="entry name" value="cNMP-bd_CS"/>
</dbReference>
<dbReference type="PROSITE" id="PS51063">
    <property type="entry name" value="HTH_CRP_2"/>
    <property type="match status" value="1"/>
</dbReference>
<dbReference type="EMBL" id="DSUJ01000008">
    <property type="protein sequence ID" value="HFI90593.1"/>
    <property type="molecule type" value="Genomic_DNA"/>
</dbReference>
<name>A0A7V2ZIT0_9BACT</name>
<dbReference type="GO" id="GO:0005829">
    <property type="term" value="C:cytosol"/>
    <property type="evidence" value="ECO:0007669"/>
    <property type="project" value="TreeGrafter"/>
</dbReference>
<accession>A0A7V2ZIT0</accession>
<keyword evidence="2" id="KW-0238">DNA-binding</keyword>
<dbReference type="SUPFAM" id="SSF51206">
    <property type="entry name" value="cAMP-binding domain-like"/>
    <property type="match status" value="1"/>
</dbReference>
<dbReference type="Gene3D" id="1.10.10.10">
    <property type="entry name" value="Winged helix-like DNA-binding domain superfamily/Winged helix DNA-binding domain"/>
    <property type="match status" value="1"/>
</dbReference>
<dbReference type="SUPFAM" id="SSF46785">
    <property type="entry name" value="Winged helix' DNA-binding domain"/>
    <property type="match status" value="1"/>
</dbReference>
<evidence type="ECO:0000259" key="4">
    <source>
        <dbReference type="PROSITE" id="PS50042"/>
    </source>
</evidence>
<dbReference type="Pfam" id="PF00027">
    <property type="entry name" value="cNMP_binding"/>
    <property type="match status" value="1"/>
</dbReference>
<dbReference type="GO" id="GO:0003700">
    <property type="term" value="F:DNA-binding transcription factor activity"/>
    <property type="evidence" value="ECO:0007669"/>
    <property type="project" value="TreeGrafter"/>
</dbReference>
<dbReference type="AlphaFoldDB" id="A0A7V2ZIT0"/>
<evidence type="ECO:0000259" key="5">
    <source>
        <dbReference type="PROSITE" id="PS51063"/>
    </source>
</evidence>
<dbReference type="CDD" id="cd00038">
    <property type="entry name" value="CAP_ED"/>
    <property type="match status" value="1"/>
</dbReference>
<dbReference type="SMART" id="SM00419">
    <property type="entry name" value="HTH_CRP"/>
    <property type="match status" value="1"/>
</dbReference>
<dbReference type="PANTHER" id="PTHR24567:SF74">
    <property type="entry name" value="HTH-TYPE TRANSCRIPTIONAL REGULATOR ARCR"/>
    <property type="match status" value="1"/>
</dbReference>